<dbReference type="RefSeq" id="XP_024577692.1">
    <property type="nucleotide sequence ID" value="XM_024727079.2"/>
</dbReference>
<accession>A0A0N7L5F4</accession>
<dbReference type="EMBL" id="CCYD01000553">
    <property type="protein sequence ID" value="CEG41323.1"/>
    <property type="molecule type" value="Genomic_DNA"/>
</dbReference>
<dbReference type="Proteomes" id="UP000054928">
    <property type="component" value="Unassembled WGS sequence"/>
</dbReference>
<proteinExistence type="predicted"/>
<dbReference type="AlphaFoldDB" id="A0A0N7L5F4"/>
<evidence type="ECO:0000313" key="2">
    <source>
        <dbReference type="Proteomes" id="UP000054928"/>
    </source>
</evidence>
<sequence length="152" mass="16787">MGRLGMPYYLTCRVCFLDPAIENVVFCRGSCAHNQWSVRSALHHGIVPGAPDRLVAGLFPTIHREYVTFHKSISNSAGEVISIMLKDQNVLNAAQNYGGKLDNHRPSFGEVSQSVTIIFTECICACHLPERSQILVGAVTWLKNLELNFGSL</sequence>
<protein>
    <submittedName>
        <fullName evidence="1">Uncharacterized protein</fullName>
    </submittedName>
</protein>
<evidence type="ECO:0000313" key="1">
    <source>
        <dbReference type="EMBL" id="CEG41323.1"/>
    </source>
</evidence>
<organism evidence="1 2">
    <name type="scientific">Plasmopara halstedii</name>
    <name type="common">Downy mildew of sunflower</name>
    <dbReference type="NCBI Taxonomy" id="4781"/>
    <lineage>
        <taxon>Eukaryota</taxon>
        <taxon>Sar</taxon>
        <taxon>Stramenopiles</taxon>
        <taxon>Oomycota</taxon>
        <taxon>Peronosporomycetes</taxon>
        <taxon>Peronosporales</taxon>
        <taxon>Peronosporaceae</taxon>
        <taxon>Plasmopara</taxon>
    </lineage>
</organism>
<reference evidence="2" key="1">
    <citation type="submission" date="2014-09" db="EMBL/GenBank/DDBJ databases">
        <authorList>
            <person name="Sharma Rahul"/>
            <person name="Thines Marco"/>
        </authorList>
    </citation>
    <scope>NUCLEOTIDE SEQUENCE [LARGE SCALE GENOMIC DNA]</scope>
</reference>
<name>A0A0N7L5F4_PLAHL</name>
<dbReference type="GeneID" id="36409578"/>
<keyword evidence="2" id="KW-1185">Reference proteome</keyword>